<dbReference type="OrthoDB" id="2626906at2"/>
<keyword evidence="2" id="KW-0732">Signal</keyword>
<feature type="chain" id="PRO_5039054792" evidence="2">
    <location>
        <begin position="31"/>
        <end position="142"/>
    </location>
</feature>
<keyword evidence="4" id="KW-1185">Reference proteome</keyword>
<organism evidence="3 4">
    <name type="scientific">Cohnella lupini</name>
    <dbReference type="NCBI Taxonomy" id="1294267"/>
    <lineage>
        <taxon>Bacteria</taxon>
        <taxon>Bacillati</taxon>
        <taxon>Bacillota</taxon>
        <taxon>Bacilli</taxon>
        <taxon>Bacillales</taxon>
        <taxon>Paenibacillaceae</taxon>
        <taxon>Cohnella</taxon>
    </lineage>
</organism>
<comment type="caution">
    <text evidence="3">The sequence shown here is derived from an EMBL/GenBank/DDBJ whole genome shotgun (WGS) entry which is preliminary data.</text>
</comment>
<protein>
    <submittedName>
        <fullName evidence="3">Uncharacterized protein</fullName>
    </submittedName>
</protein>
<feature type="signal peptide" evidence="2">
    <location>
        <begin position="1"/>
        <end position="30"/>
    </location>
</feature>
<reference evidence="3 4" key="1">
    <citation type="submission" date="2018-07" db="EMBL/GenBank/DDBJ databases">
        <title>Genomic Encyclopedia of Type Strains, Phase III (KMG-III): the genomes of soil and plant-associated and newly described type strains.</title>
        <authorList>
            <person name="Whitman W."/>
        </authorList>
    </citation>
    <scope>NUCLEOTIDE SEQUENCE [LARGE SCALE GENOMIC DNA]</scope>
    <source>
        <strain evidence="3 4">CECT 8236</strain>
    </source>
</reference>
<feature type="region of interest" description="Disordered" evidence="1">
    <location>
        <begin position="31"/>
        <end position="76"/>
    </location>
</feature>
<dbReference type="PROSITE" id="PS51257">
    <property type="entry name" value="PROKAR_LIPOPROTEIN"/>
    <property type="match status" value="1"/>
</dbReference>
<gene>
    <name evidence="3" type="ORF">DFP95_12119</name>
</gene>
<evidence type="ECO:0000313" key="4">
    <source>
        <dbReference type="Proteomes" id="UP000256869"/>
    </source>
</evidence>
<dbReference type="AlphaFoldDB" id="A0A3D9HZ59"/>
<proteinExistence type="predicted"/>
<dbReference type="EMBL" id="QRDY01000021">
    <property type="protein sequence ID" value="RED54763.1"/>
    <property type="molecule type" value="Genomic_DNA"/>
</dbReference>
<feature type="compositionally biased region" description="Low complexity" evidence="1">
    <location>
        <begin position="31"/>
        <end position="54"/>
    </location>
</feature>
<accession>A0A3D9HZ59</accession>
<name>A0A3D9HZ59_9BACL</name>
<evidence type="ECO:0000256" key="2">
    <source>
        <dbReference type="SAM" id="SignalP"/>
    </source>
</evidence>
<dbReference type="RefSeq" id="WP_115995129.1">
    <property type="nucleotide sequence ID" value="NZ_QRDY01000021.1"/>
</dbReference>
<evidence type="ECO:0000256" key="1">
    <source>
        <dbReference type="SAM" id="MobiDB-lite"/>
    </source>
</evidence>
<sequence length="142" mass="14886">MMKKTNKTAIAMSIAVLTLALIGTACSNNAKNANSSPSASSTVSASPSPSPSASEVIAETESPDASPETLSGTGEYVGLQDSHSVEITTEEGPTPFQVTPEIAEQVDPWEKGTPVKFQYTSETLDANGENVEQNIIISIEKR</sequence>
<evidence type="ECO:0000313" key="3">
    <source>
        <dbReference type="EMBL" id="RED54763.1"/>
    </source>
</evidence>
<dbReference type="Proteomes" id="UP000256869">
    <property type="component" value="Unassembled WGS sequence"/>
</dbReference>